<protein>
    <recommendedName>
        <fullName evidence="1">Enoyl reductase (ER) domain-containing protein</fullName>
    </recommendedName>
</protein>
<dbReference type="InterPro" id="IPR011032">
    <property type="entry name" value="GroES-like_sf"/>
</dbReference>
<dbReference type="SMART" id="SM00829">
    <property type="entry name" value="PKS_ER"/>
    <property type="match status" value="1"/>
</dbReference>
<dbReference type="InterPro" id="IPR013149">
    <property type="entry name" value="ADH-like_C"/>
</dbReference>
<dbReference type="SUPFAM" id="SSF51735">
    <property type="entry name" value="NAD(P)-binding Rossmann-fold domains"/>
    <property type="match status" value="1"/>
</dbReference>
<dbReference type="Gene3D" id="3.90.180.10">
    <property type="entry name" value="Medium-chain alcohol dehydrogenases, catalytic domain"/>
    <property type="match status" value="1"/>
</dbReference>
<dbReference type="Gene3D" id="3.40.50.720">
    <property type="entry name" value="NAD(P)-binding Rossmann-like Domain"/>
    <property type="match status" value="1"/>
</dbReference>
<feature type="domain" description="Enoyl reductase (ER)" evidence="1">
    <location>
        <begin position="13"/>
        <end position="369"/>
    </location>
</feature>
<name>A0ABR4NUQ4_9SACH</name>
<sequence length="372" mass="40953">MSLPTSMKALVIEADHLTLKEVPLPPLNDNHVLIKNVAIAANPTDWKHIDYNIGPKGSICGCDAAGVIVKLGANVDSSKYKVGQKVYGVVHGSSVTYPKNGAFAEYSTLDPQVMYVPNQDIEVSGKDTIPAGPVKYFEDVATFPVSLTTAGNVLYYNFGLDLVWEPAKPQRDHPILFWGGATAVGQPFIQLAKKLHGYTKIIAVASKKHEAKLKSYGADEVFDYHDADVIEQIKKKYPDIQTLVDCVSNEDTIQQVYKVASDDKPARILHLTTLSIDNIPVSERRENKKIETSLLYLAGGYDVPFGPVTIPADLEYRKHAIEFMKFINPYVNAGEIEHIPVKVHKGGLNDVSQMVDDIRKGRNSGQKLVAIL</sequence>
<dbReference type="Pfam" id="PF08240">
    <property type="entry name" value="ADH_N"/>
    <property type="match status" value="1"/>
</dbReference>
<organism evidence="2 3">
    <name type="scientific">Nakaseomyces bracarensis</name>
    <dbReference type="NCBI Taxonomy" id="273131"/>
    <lineage>
        <taxon>Eukaryota</taxon>
        <taxon>Fungi</taxon>
        <taxon>Dikarya</taxon>
        <taxon>Ascomycota</taxon>
        <taxon>Saccharomycotina</taxon>
        <taxon>Saccharomycetes</taxon>
        <taxon>Saccharomycetales</taxon>
        <taxon>Saccharomycetaceae</taxon>
        <taxon>Nakaseomyces</taxon>
    </lineage>
</organism>
<dbReference type="InterPro" id="IPR047122">
    <property type="entry name" value="Trans-enoyl_RdTase-like"/>
</dbReference>
<dbReference type="InterPro" id="IPR013154">
    <property type="entry name" value="ADH-like_N"/>
</dbReference>
<evidence type="ECO:0000313" key="2">
    <source>
        <dbReference type="EMBL" id="KAL3232462.1"/>
    </source>
</evidence>
<gene>
    <name evidence="2" type="ORF">RNJ44_04378</name>
</gene>
<dbReference type="CDD" id="cd08249">
    <property type="entry name" value="enoyl_reductase_like"/>
    <property type="match status" value="1"/>
</dbReference>
<dbReference type="PANTHER" id="PTHR45348">
    <property type="entry name" value="HYPOTHETICAL OXIDOREDUCTASE (EUROFUNG)"/>
    <property type="match status" value="1"/>
</dbReference>
<comment type="caution">
    <text evidence="2">The sequence shown here is derived from an EMBL/GenBank/DDBJ whole genome shotgun (WGS) entry which is preliminary data.</text>
</comment>
<dbReference type="PANTHER" id="PTHR45348:SF2">
    <property type="entry name" value="ZINC-TYPE ALCOHOL DEHYDROGENASE-LIKE PROTEIN C2E1P3.01"/>
    <property type="match status" value="1"/>
</dbReference>
<dbReference type="Pfam" id="PF00107">
    <property type="entry name" value="ADH_zinc_N"/>
    <property type="match status" value="1"/>
</dbReference>
<reference evidence="2 3" key="1">
    <citation type="submission" date="2024-05" db="EMBL/GenBank/DDBJ databases">
        <title>Long read based assembly of the Candida bracarensis genome reveals expanded adhesin content.</title>
        <authorList>
            <person name="Marcet-Houben M."/>
            <person name="Ksiezopolska E."/>
            <person name="Gabaldon T."/>
        </authorList>
    </citation>
    <scope>NUCLEOTIDE SEQUENCE [LARGE SCALE GENOMIC DNA]</scope>
    <source>
        <strain evidence="2 3">CBM6</strain>
    </source>
</reference>
<accession>A0ABR4NUQ4</accession>
<dbReference type="EMBL" id="JBEVYD010000005">
    <property type="protein sequence ID" value="KAL3232462.1"/>
    <property type="molecule type" value="Genomic_DNA"/>
</dbReference>
<dbReference type="InterPro" id="IPR020843">
    <property type="entry name" value="ER"/>
</dbReference>
<evidence type="ECO:0000259" key="1">
    <source>
        <dbReference type="SMART" id="SM00829"/>
    </source>
</evidence>
<evidence type="ECO:0000313" key="3">
    <source>
        <dbReference type="Proteomes" id="UP001623330"/>
    </source>
</evidence>
<dbReference type="Proteomes" id="UP001623330">
    <property type="component" value="Unassembled WGS sequence"/>
</dbReference>
<keyword evidence="3" id="KW-1185">Reference proteome</keyword>
<dbReference type="SUPFAM" id="SSF50129">
    <property type="entry name" value="GroES-like"/>
    <property type="match status" value="1"/>
</dbReference>
<proteinExistence type="predicted"/>
<dbReference type="InterPro" id="IPR036291">
    <property type="entry name" value="NAD(P)-bd_dom_sf"/>
</dbReference>